<keyword evidence="4" id="KW-0804">Transcription</keyword>
<evidence type="ECO:0000256" key="1">
    <source>
        <dbReference type="ARBA" id="ARBA00004123"/>
    </source>
</evidence>
<evidence type="ECO:0000313" key="9">
    <source>
        <dbReference type="EMBL" id="KAF9151909.1"/>
    </source>
</evidence>
<sequence length="408" mass="44186">MSNDYLSLIANLNSESPVMSSPEDYSAELSLWTNLQFTYDAPPGLGIFEQDSGFDALSALNTPAHHGITTAQQQHQQQPVLPAAAPAPVAAAKIATVGHNPQSAMDQKHLMEYLNLPQEDARPLSLLERTRQRNPVNANQPQSLPELQEQAAAINAFHSLLAAYSASAQVQQQQQLQQPQPVQQQQQQRQTSSGLPLLLPNIAPATAPTTPAAAKLLRQPLPQYKAASSAKKALKAIQTPAAIAPAGPIAPKSPTTVSASAIAAAATATVSAKATPAPLASPISESKDKDDDETETKHELSAADSFSKDDPEYLSKVAAEEDKRRRNTAASARFRYKKKLREQALEQTAKEQTLRAETLEARVKELEMEVKWLRGLIVEKDSHLHEVTASIDESSQQGSNKRIKLDVY</sequence>
<feature type="domain" description="BZIP" evidence="8">
    <location>
        <begin position="323"/>
        <end position="337"/>
    </location>
</feature>
<organism evidence="9 10">
    <name type="scientific">Linnemannia schmuckeri</name>
    <dbReference type="NCBI Taxonomy" id="64567"/>
    <lineage>
        <taxon>Eukaryota</taxon>
        <taxon>Fungi</taxon>
        <taxon>Fungi incertae sedis</taxon>
        <taxon>Mucoromycota</taxon>
        <taxon>Mortierellomycotina</taxon>
        <taxon>Mortierellomycetes</taxon>
        <taxon>Mortierellales</taxon>
        <taxon>Mortierellaceae</taxon>
        <taxon>Linnemannia</taxon>
    </lineage>
</organism>
<evidence type="ECO:0000256" key="7">
    <source>
        <dbReference type="SAM" id="MobiDB-lite"/>
    </source>
</evidence>
<feature type="region of interest" description="Disordered" evidence="7">
    <location>
        <begin position="269"/>
        <end position="314"/>
    </location>
</feature>
<dbReference type="InterPro" id="IPR046347">
    <property type="entry name" value="bZIP_sf"/>
</dbReference>
<feature type="compositionally biased region" description="Basic and acidic residues" evidence="7">
    <location>
        <begin position="285"/>
        <end position="314"/>
    </location>
</feature>
<dbReference type="AlphaFoldDB" id="A0A9P5S2U1"/>
<gene>
    <name evidence="9" type="ORF">BG015_006056</name>
</gene>
<evidence type="ECO:0000256" key="2">
    <source>
        <dbReference type="ARBA" id="ARBA00023015"/>
    </source>
</evidence>
<protein>
    <recommendedName>
        <fullName evidence="8">BZIP domain-containing protein</fullName>
    </recommendedName>
</protein>
<evidence type="ECO:0000256" key="4">
    <source>
        <dbReference type="ARBA" id="ARBA00023163"/>
    </source>
</evidence>
<dbReference type="SUPFAM" id="SSF57959">
    <property type="entry name" value="Leucine zipper domain"/>
    <property type="match status" value="1"/>
</dbReference>
<keyword evidence="2" id="KW-0805">Transcription regulation</keyword>
<keyword evidence="5" id="KW-0539">Nucleus</keyword>
<accession>A0A9P5S2U1</accession>
<keyword evidence="10" id="KW-1185">Reference proteome</keyword>
<dbReference type="GO" id="GO:0001228">
    <property type="term" value="F:DNA-binding transcription activator activity, RNA polymerase II-specific"/>
    <property type="evidence" value="ECO:0007669"/>
    <property type="project" value="TreeGrafter"/>
</dbReference>
<evidence type="ECO:0000256" key="5">
    <source>
        <dbReference type="ARBA" id="ARBA00023242"/>
    </source>
</evidence>
<dbReference type="EMBL" id="JAAAUQ010000283">
    <property type="protein sequence ID" value="KAF9151909.1"/>
    <property type="molecule type" value="Genomic_DNA"/>
</dbReference>
<dbReference type="Proteomes" id="UP000748756">
    <property type="component" value="Unassembled WGS sequence"/>
</dbReference>
<proteinExistence type="predicted"/>
<keyword evidence="3" id="KW-0238">DNA-binding</keyword>
<dbReference type="Pfam" id="PF07716">
    <property type="entry name" value="bZIP_2"/>
    <property type="match status" value="1"/>
</dbReference>
<evidence type="ECO:0000313" key="10">
    <source>
        <dbReference type="Proteomes" id="UP000748756"/>
    </source>
</evidence>
<dbReference type="OrthoDB" id="1939598at2759"/>
<evidence type="ECO:0000256" key="3">
    <source>
        <dbReference type="ARBA" id="ARBA00023125"/>
    </source>
</evidence>
<comment type="subcellular location">
    <subcellularLocation>
        <location evidence="1">Nucleus</location>
    </subcellularLocation>
</comment>
<keyword evidence="6" id="KW-0175">Coiled coil</keyword>
<dbReference type="PROSITE" id="PS00036">
    <property type="entry name" value="BZIP_BASIC"/>
    <property type="match status" value="1"/>
</dbReference>
<evidence type="ECO:0000256" key="6">
    <source>
        <dbReference type="SAM" id="Coils"/>
    </source>
</evidence>
<reference evidence="9" key="1">
    <citation type="journal article" date="2020" name="Fungal Divers.">
        <title>Resolving the Mortierellaceae phylogeny through synthesis of multi-gene phylogenetics and phylogenomics.</title>
        <authorList>
            <person name="Vandepol N."/>
            <person name="Liber J."/>
            <person name="Desiro A."/>
            <person name="Na H."/>
            <person name="Kennedy M."/>
            <person name="Barry K."/>
            <person name="Grigoriev I.V."/>
            <person name="Miller A.N."/>
            <person name="O'Donnell K."/>
            <person name="Stajich J.E."/>
            <person name="Bonito G."/>
        </authorList>
    </citation>
    <scope>NUCLEOTIDE SEQUENCE</scope>
    <source>
        <strain evidence="9">NRRL 6426</strain>
    </source>
</reference>
<dbReference type="Gene3D" id="1.20.5.170">
    <property type="match status" value="1"/>
</dbReference>
<dbReference type="CDD" id="cd14705">
    <property type="entry name" value="bZIP_Zip1"/>
    <property type="match status" value="1"/>
</dbReference>
<feature type="coiled-coil region" evidence="6">
    <location>
        <begin position="337"/>
        <end position="376"/>
    </location>
</feature>
<dbReference type="PANTHER" id="PTHR13044:SF14">
    <property type="entry name" value="CRYPTOCEPHAL, ISOFORM A"/>
    <property type="match status" value="1"/>
</dbReference>
<feature type="compositionally biased region" description="Low complexity" evidence="7">
    <location>
        <begin position="269"/>
        <end position="278"/>
    </location>
</feature>
<dbReference type="GO" id="GO:0005634">
    <property type="term" value="C:nucleus"/>
    <property type="evidence" value="ECO:0007669"/>
    <property type="project" value="UniProtKB-SubCell"/>
</dbReference>
<dbReference type="InterPro" id="IPR004827">
    <property type="entry name" value="bZIP"/>
</dbReference>
<name>A0A9P5S2U1_9FUNG</name>
<dbReference type="PANTHER" id="PTHR13044">
    <property type="entry name" value="ACTIVATING TRANSCRIPTION FACTOR ATF 4/5"/>
    <property type="match status" value="1"/>
</dbReference>
<comment type="caution">
    <text evidence="9">The sequence shown here is derived from an EMBL/GenBank/DDBJ whole genome shotgun (WGS) entry which is preliminary data.</text>
</comment>
<evidence type="ECO:0000259" key="8">
    <source>
        <dbReference type="PROSITE" id="PS00036"/>
    </source>
</evidence>
<dbReference type="GO" id="GO:0000977">
    <property type="term" value="F:RNA polymerase II transcription regulatory region sequence-specific DNA binding"/>
    <property type="evidence" value="ECO:0007669"/>
    <property type="project" value="TreeGrafter"/>
</dbReference>